<dbReference type="InterPro" id="IPR011146">
    <property type="entry name" value="HIT-like"/>
</dbReference>
<keyword evidence="4" id="KW-1185">Reference proteome</keyword>
<gene>
    <name evidence="3" type="ORF">M6D93_14460</name>
</gene>
<name>A0ABY4QXD9_9ACTN</name>
<dbReference type="InterPro" id="IPR001310">
    <property type="entry name" value="Histidine_triad_HIT"/>
</dbReference>
<evidence type="ECO:0000313" key="4">
    <source>
        <dbReference type="Proteomes" id="UP001056336"/>
    </source>
</evidence>
<dbReference type="InterPro" id="IPR036265">
    <property type="entry name" value="HIT-like_sf"/>
</dbReference>
<proteinExistence type="predicted"/>
<dbReference type="PROSITE" id="PS51084">
    <property type="entry name" value="HIT_2"/>
    <property type="match status" value="1"/>
</dbReference>
<reference evidence="3" key="1">
    <citation type="journal article" date="2018" name="Int. J. Syst. Evol. Microbiol.">
        <title>Jatrophihabitans telluris sp. nov., isolated from sediment soil of lava forest wetlands and the emended description of the genus Jatrophihabitans.</title>
        <authorList>
            <person name="Lee K.C."/>
            <person name="Suh M.K."/>
            <person name="Eom M.K."/>
            <person name="Kim K.K."/>
            <person name="Kim J.S."/>
            <person name="Kim D.S."/>
            <person name="Ko S.H."/>
            <person name="Shin Y.K."/>
            <person name="Lee J.S."/>
        </authorList>
    </citation>
    <scope>NUCLEOTIDE SEQUENCE</scope>
    <source>
        <strain evidence="3">N237</strain>
    </source>
</reference>
<evidence type="ECO:0000313" key="3">
    <source>
        <dbReference type="EMBL" id="UQX87496.1"/>
    </source>
</evidence>
<dbReference type="Gene3D" id="3.30.428.10">
    <property type="entry name" value="HIT-like"/>
    <property type="match status" value="1"/>
</dbReference>
<dbReference type="RefSeq" id="WP_249770071.1">
    <property type="nucleotide sequence ID" value="NZ_CP097332.1"/>
</dbReference>
<evidence type="ECO:0000259" key="2">
    <source>
        <dbReference type="PROSITE" id="PS51084"/>
    </source>
</evidence>
<reference evidence="3" key="2">
    <citation type="submission" date="2022-05" db="EMBL/GenBank/DDBJ databases">
        <authorList>
            <person name="Kim J.-S."/>
            <person name="Lee K."/>
            <person name="Suh M."/>
            <person name="Eom M."/>
            <person name="Kim J.-S."/>
            <person name="Kim D.-S."/>
            <person name="Ko S.-H."/>
            <person name="Shin Y."/>
            <person name="Lee J.-S."/>
        </authorList>
    </citation>
    <scope>NUCLEOTIDE SEQUENCE</scope>
    <source>
        <strain evidence="3">N237</strain>
    </source>
</reference>
<feature type="domain" description="HIT" evidence="2">
    <location>
        <begin position="8"/>
        <end position="115"/>
    </location>
</feature>
<accession>A0ABY4QXD9</accession>
<dbReference type="PANTHER" id="PTHR23089">
    <property type="entry name" value="HISTIDINE TRIAD HIT PROTEIN"/>
    <property type="match status" value="1"/>
</dbReference>
<feature type="short sequence motif" description="Histidine triad motif" evidence="1">
    <location>
        <begin position="98"/>
        <end position="102"/>
    </location>
</feature>
<sequence length="115" mass="12059">MATDPDCLFCSIAAGSMGVEFVYADADVVAFRDIAPKAPVHLLVIPRQHFRDVRELAGDPAAGAALLAGVAAVAEQERLPYFTTVFNTGAESGQSVFHVHAHLLSGSGQIWAHGG</sequence>
<dbReference type="EMBL" id="CP097332">
    <property type="protein sequence ID" value="UQX87496.1"/>
    <property type="molecule type" value="Genomic_DNA"/>
</dbReference>
<evidence type="ECO:0000256" key="1">
    <source>
        <dbReference type="PROSITE-ProRule" id="PRU00464"/>
    </source>
</evidence>
<protein>
    <submittedName>
        <fullName evidence="3">HIT domain-containing protein</fullName>
    </submittedName>
</protein>
<dbReference type="SUPFAM" id="SSF54197">
    <property type="entry name" value="HIT-like"/>
    <property type="match status" value="1"/>
</dbReference>
<dbReference type="Pfam" id="PF01230">
    <property type="entry name" value="HIT"/>
    <property type="match status" value="1"/>
</dbReference>
<dbReference type="Proteomes" id="UP001056336">
    <property type="component" value="Chromosome"/>
</dbReference>
<dbReference type="PRINTS" id="PR00332">
    <property type="entry name" value="HISTRIAD"/>
</dbReference>
<organism evidence="3 4">
    <name type="scientific">Jatrophihabitans telluris</name>
    <dbReference type="NCBI Taxonomy" id="2038343"/>
    <lineage>
        <taxon>Bacteria</taxon>
        <taxon>Bacillati</taxon>
        <taxon>Actinomycetota</taxon>
        <taxon>Actinomycetes</taxon>
        <taxon>Jatrophihabitantales</taxon>
        <taxon>Jatrophihabitantaceae</taxon>
        <taxon>Jatrophihabitans</taxon>
    </lineage>
</organism>